<dbReference type="Proteomes" id="UP000092666">
    <property type="component" value="Unassembled WGS sequence"/>
</dbReference>
<keyword evidence="5" id="KW-0067">ATP-binding</keyword>
<dbReference type="SMART" id="SM00490">
    <property type="entry name" value="HELICc"/>
    <property type="match status" value="1"/>
</dbReference>
<dbReference type="InterPro" id="IPR027417">
    <property type="entry name" value="P-loop_NTPase"/>
</dbReference>
<dbReference type="InterPro" id="IPR048333">
    <property type="entry name" value="HA2_WH"/>
</dbReference>
<dbReference type="SMART" id="SM00847">
    <property type="entry name" value="HA2"/>
    <property type="match status" value="1"/>
</dbReference>
<feature type="domain" description="Helicase ATP-binding" evidence="8">
    <location>
        <begin position="159"/>
        <end position="383"/>
    </location>
</feature>
<evidence type="ECO:0000256" key="7">
    <source>
        <dbReference type="SAM" id="MobiDB-lite"/>
    </source>
</evidence>
<dbReference type="EC" id="3.6.4.13" evidence="1"/>
<dbReference type="FunFam" id="3.40.50.300:FF:002215">
    <property type="entry name" value="Unplaced genomic scaffold supercont1.5, whole genome shotgun sequence"/>
    <property type="match status" value="1"/>
</dbReference>
<feature type="region of interest" description="Disordered" evidence="7">
    <location>
        <begin position="1"/>
        <end position="138"/>
    </location>
</feature>
<dbReference type="Pfam" id="PF04408">
    <property type="entry name" value="WHD_HA2"/>
    <property type="match status" value="1"/>
</dbReference>
<dbReference type="SMART" id="SM00487">
    <property type="entry name" value="DEXDc"/>
    <property type="match status" value="1"/>
</dbReference>
<organism evidence="10 11">
    <name type="scientific">Kwoniella heveanensis BCC8398</name>
    <dbReference type="NCBI Taxonomy" id="1296120"/>
    <lineage>
        <taxon>Eukaryota</taxon>
        <taxon>Fungi</taxon>
        <taxon>Dikarya</taxon>
        <taxon>Basidiomycota</taxon>
        <taxon>Agaricomycotina</taxon>
        <taxon>Tremellomycetes</taxon>
        <taxon>Tremellales</taxon>
        <taxon>Cryptococcaceae</taxon>
        <taxon>Kwoniella</taxon>
    </lineage>
</organism>
<reference evidence="10 11" key="1">
    <citation type="submission" date="2013-07" db="EMBL/GenBank/DDBJ databases">
        <title>The Genome Sequence of Cryptococcus heveanensis BCC8398.</title>
        <authorList>
            <consortium name="The Broad Institute Genome Sequencing Platform"/>
            <person name="Cuomo C."/>
            <person name="Litvintseva A."/>
            <person name="Chen Y."/>
            <person name="Heitman J."/>
            <person name="Sun S."/>
            <person name="Springer D."/>
            <person name="Dromer F."/>
            <person name="Young S.K."/>
            <person name="Zeng Q."/>
            <person name="Gargeya S."/>
            <person name="Fitzgerald M."/>
            <person name="Abouelleil A."/>
            <person name="Alvarado L."/>
            <person name="Berlin A.M."/>
            <person name="Chapman S.B."/>
            <person name="Dewar J."/>
            <person name="Goldberg J."/>
            <person name="Griggs A."/>
            <person name="Gujja S."/>
            <person name="Hansen M."/>
            <person name="Howarth C."/>
            <person name="Imamovic A."/>
            <person name="Larimer J."/>
            <person name="McCowan C."/>
            <person name="Murphy C."/>
            <person name="Pearson M."/>
            <person name="Priest M."/>
            <person name="Roberts A."/>
            <person name="Saif S."/>
            <person name="Shea T."/>
            <person name="Sykes S."/>
            <person name="Wortman J."/>
            <person name="Nusbaum C."/>
            <person name="Birren B."/>
        </authorList>
    </citation>
    <scope>NUCLEOTIDE SEQUENCE [LARGE SCALE GENOMIC DNA]</scope>
    <source>
        <strain evidence="10 11">BCC8398</strain>
    </source>
</reference>
<dbReference type="PROSITE" id="PS51192">
    <property type="entry name" value="HELICASE_ATP_BIND_1"/>
    <property type="match status" value="1"/>
</dbReference>
<evidence type="ECO:0000259" key="8">
    <source>
        <dbReference type="PROSITE" id="PS51192"/>
    </source>
</evidence>
<dbReference type="InterPro" id="IPR014001">
    <property type="entry name" value="Helicase_ATP-bd"/>
</dbReference>
<dbReference type="AlphaFoldDB" id="A0A1B9GRA5"/>
<dbReference type="OrthoDB" id="10253254at2759"/>
<keyword evidence="11" id="KW-1185">Reference proteome</keyword>
<sequence>MTLTTALASGSTSAGHDSAAPMTNGISPSKSRSKVPNHLLAPSNSDVRVSNFHDDASDSSEEDYEPESTFSSALNRRSGKDQRISAPGGETDTSSPLTKSKKRKDRESLPNGNGNAKEREARPVKKGGEGSAEARRKEAERLFEKRQDLPFYQGRRMILEEIMKHDTTILLGETGCGKSTQLPQLLRTHTLSTSHYFNNHGKNAAAGPSIAITQPRRLPAIALANRVAAEMGCPIGGEVGYSVRFEEMTSRDTKIRYCTEGVLMRELANPDATQKVQSQSKDDGSSSNASTVEIHDGLNLLLKYDIIILDEAHERTLNTDFLCGALKKVQRIRKELAKSGKGKAKGDGAGKEVKELKLVVMSATLDPSKFQAFFGTGRDALLVKGRMYEVTTQHVANHVDDFIEAAGRQVINIHCGPGNEGDILVFMPGSDEIENCVELLRRVGKQLPDAQKQLQVLPLYAALPPSAQAKIFSPTPKNTRRVIVATNIAETSMTIPGVAYVVDTGYKKEKEYIYRTSGAIEQLRKKGISKAAAWQRTGRAGRERAGHCYRLFTKKAFDAMPEFDAPEIQRCNLSSAVLQLIAMGQNPFDFEYIDNPGRDAIAAAFQTLAGLEAISSPTHLTDLGRQMLRFPLDPPHARILISSFSLDCTNEIIDILSLINAGGTVFLDRPSDREEASTAKAKFVHRDGDHLTALNVFRSYIALRETKLSSSHKNSTGLGQGQGVVGWCKDNFVNGKTLVQALKIRDQLRELCEKAGKDWRVSAGSESAGVLRALLSGLFMNTAVIQADGSYRQTAGSLTVKIHPSSVLMSKRVPAILYDELTITSAFYARNVSVFEQHWLTEIPMFAKAGAAMPVGKGNL</sequence>
<dbReference type="GO" id="GO:0003724">
    <property type="term" value="F:RNA helicase activity"/>
    <property type="evidence" value="ECO:0007669"/>
    <property type="project" value="UniProtKB-EC"/>
</dbReference>
<protein>
    <recommendedName>
        <fullName evidence="1">RNA helicase</fullName>
        <ecNumber evidence="1">3.6.4.13</ecNumber>
    </recommendedName>
</protein>
<dbReference type="Gene3D" id="3.40.50.300">
    <property type="entry name" value="P-loop containing nucleotide triphosphate hydrolases"/>
    <property type="match status" value="2"/>
</dbReference>
<dbReference type="InterPro" id="IPR007502">
    <property type="entry name" value="Helicase-assoc_dom"/>
</dbReference>
<keyword evidence="2" id="KW-0547">Nucleotide-binding</keyword>
<evidence type="ECO:0000256" key="1">
    <source>
        <dbReference type="ARBA" id="ARBA00012552"/>
    </source>
</evidence>
<feature type="region of interest" description="Disordered" evidence="7">
    <location>
        <begin position="269"/>
        <end position="290"/>
    </location>
</feature>
<feature type="compositionally biased region" description="Acidic residues" evidence="7">
    <location>
        <begin position="57"/>
        <end position="66"/>
    </location>
</feature>
<proteinExistence type="predicted"/>
<dbReference type="Gene3D" id="1.20.120.1080">
    <property type="match status" value="1"/>
</dbReference>
<evidence type="ECO:0000256" key="6">
    <source>
        <dbReference type="ARBA" id="ARBA00047984"/>
    </source>
</evidence>
<dbReference type="GO" id="GO:0016787">
    <property type="term" value="F:hydrolase activity"/>
    <property type="evidence" value="ECO:0007669"/>
    <property type="project" value="UniProtKB-KW"/>
</dbReference>
<dbReference type="Pfam" id="PF07717">
    <property type="entry name" value="OB_NTP_bind"/>
    <property type="match status" value="1"/>
</dbReference>
<dbReference type="GO" id="GO:0003725">
    <property type="term" value="F:double-stranded RNA binding"/>
    <property type="evidence" value="ECO:0007669"/>
    <property type="project" value="TreeGrafter"/>
</dbReference>
<dbReference type="EMBL" id="KI669504">
    <property type="protein sequence ID" value="OCF33609.1"/>
    <property type="molecule type" value="Genomic_DNA"/>
</dbReference>
<dbReference type="FunFam" id="3.40.50.300:FF:000145">
    <property type="entry name" value="probable ATP-dependent RNA helicase DHX40"/>
    <property type="match status" value="1"/>
</dbReference>
<feature type="compositionally biased region" description="Low complexity" evidence="7">
    <location>
        <begin position="1"/>
        <end position="15"/>
    </location>
</feature>
<dbReference type="GO" id="GO:0045943">
    <property type="term" value="P:positive regulation of transcription by RNA polymerase I"/>
    <property type="evidence" value="ECO:0007669"/>
    <property type="project" value="TreeGrafter"/>
</dbReference>
<dbReference type="Pfam" id="PF00271">
    <property type="entry name" value="Helicase_C"/>
    <property type="match status" value="1"/>
</dbReference>
<comment type="catalytic activity">
    <reaction evidence="6">
        <text>ATP + H2O = ADP + phosphate + H(+)</text>
        <dbReference type="Rhea" id="RHEA:13065"/>
        <dbReference type="ChEBI" id="CHEBI:15377"/>
        <dbReference type="ChEBI" id="CHEBI:15378"/>
        <dbReference type="ChEBI" id="CHEBI:30616"/>
        <dbReference type="ChEBI" id="CHEBI:43474"/>
        <dbReference type="ChEBI" id="CHEBI:456216"/>
        <dbReference type="EC" id="3.6.4.13"/>
    </reaction>
</comment>
<dbReference type="InterPro" id="IPR001650">
    <property type="entry name" value="Helicase_C-like"/>
</dbReference>
<dbReference type="Pfam" id="PF21010">
    <property type="entry name" value="HA2_C"/>
    <property type="match status" value="1"/>
</dbReference>
<dbReference type="STRING" id="1296120.A0A1B9GRA5"/>
<name>A0A1B9GRA5_9TREE</name>
<evidence type="ECO:0000259" key="9">
    <source>
        <dbReference type="PROSITE" id="PS51194"/>
    </source>
</evidence>
<evidence type="ECO:0000313" key="10">
    <source>
        <dbReference type="EMBL" id="OCF33609.1"/>
    </source>
</evidence>
<dbReference type="CDD" id="cd18791">
    <property type="entry name" value="SF2_C_RHA"/>
    <property type="match status" value="1"/>
</dbReference>
<evidence type="ECO:0000256" key="4">
    <source>
        <dbReference type="ARBA" id="ARBA00022806"/>
    </source>
</evidence>
<evidence type="ECO:0000313" key="11">
    <source>
        <dbReference type="Proteomes" id="UP000092666"/>
    </source>
</evidence>
<keyword evidence="4 10" id="KW-0347">Helicase</keyword>
<dbReference type="GO" id="GO:0005524">
    <property type="term" value="F:ATP binding"/>
    <property type="evidence" value="ECO:0007669"/>
    <property type="project" value="UniProtKB-KW"/>
</dbReference>
<evidence type="ECO:0000256" key="2">
    <source>
        <dbReference type="ARBA" id="ARBA00022741"/>
    </source>
</evidence>
<dbReference type="PANTHER" id="PTHR18934:SF118">
    <property type="entry name" value="ATP-DEPENDENT RNA HELICASE DHX33"/>
    <property type="match status" value="1"/>
</dbReference>
<feature type="domain" description="Helicase C-terminal" evidence="9">
    <location>
        <begin position="398"/>
        <end position="584"/>
    </location>
</feature>
<reference evidence="11" key="2">
    <citation type="submission" date="2013-12" db="EMBL/GenBank/DDBJ databases">
        <title>Evolution of pathogenesis and genome organization in the Tremellales.</title>
        <authorList>
            <person name="Cuomo C."/>
            <person name="Litvintseva A."/>
            <person name="Heitman J."/>
            <person name="Chen Y."/>
            <person name="Sun S."/>
            <person name="Springer D."/>
            <person name="Dromer F."/>
            <person name="Young S."/>
            <person name="Zeng Q."/>
            <person name="Chapman S."/>
            <person name="Gujja S."/>
            <person name="Saif S."/>
            <person name="Birren B."/>
        </authorList>
    </citation>
    <scope>NUCLEOTIDE SEQUENCE [LARGE SCALE GENOMIC DNA]</scope>
    <source>
        <strain evidence="11">BCC8398</strain>
    </source>
</reference>
<dbReference type="PROSITE" id="PS51194">
    <property type="entry name" value="HELICASE_CTER"/>
    <property type="match status" value="1"/>
</dbReference>
<dbReference type="PANTHER" id="PTHR18934">
    <property type="entry name" value="ATP-DEPENDENT RNA HELICASE"/>
    <property type="match status" value="1"/>
</dbReference>
<keyword evidence="3" id="KW-0378">Hydrolase</keyword>
<feature type="compositionally biased region" description="Polar residues" evidence="7">
    <location>
        <begin position="271"/>
        <end position="290"/>
    </location>
</feature>
<feature type="compositionally biased region" description="Basic and acidic residues" evidence="7">
    <location>
        <begin position="116"/>
        <end position="138"/>
    </location>
</feature>
<dbReference type="GO" id="GO:0005730">
    <property type="term" value="C:nucleolus"/>
    <property type="evidence" value="ECO:0007669"/>
    <property type="project" value="TreeGrafter"/>
</dbReference>
<evidence type="ECO:0000256" key="5">
    <source>
        <dbReference type="ARBA" id="ARBA00022840"/>
    </source>
</evidence>
<evidence type="ECO:0000256" key="3">
    <source>
        <dbReference type="ARBA" id="ARBA00022801"/>
    </source>
</evidence>
<gene>
    <name evidence="10" type="ORF">I316_04682</name>
</gene>
<accession>A0A1B9GRA5</accession>
<dbReference type="InterPro" id="IPR011709">
    <property type="entry name" value="DEAD-box_helicase_OB_fold"/>
</dbReference>
<dbReference type="SUPFAM" id="SSF52540">
    <property type="entry name" value="P-loop containing nucleoside triphosphate hydrolases"/>
    <property type="match status" value="1"/>
</dbReference>